<dbReference type="AlphaFoldDB" id="A0A921HQ22"/>
<evidence type="ECO:0000313" key="1">
    <source>
        <dbReference type="EMBL" id="HJF84866.1"/>
    </source>
</evidence>
<comment type="caution">
    <text evidence="1">The sequence shown here is derived from an EMBL/GenBank/DDBJ whole genome shotgun (WGS) entry which is preliminary data.</text>
</comment>
<dbReference type="SUPFAM" id="SSF51412">
    <property type="entry name" value="Inosine monophosphate dehydrogenase (IMPDH)"/>
    <property type="match status" value="1"/>
</dbReference>
<evidence type="ECO:0000313" key="2">
    <source>
        <dbReference type="Proteomes" id="UP000780768"/>
    </source>
</evidence>
<dbReference type="EMBL" id="DYVR01000113">
    <property type="protein sequence ID" value="HJF84866.1"/>
    <property type="molecule type" value="Genomic_DNA"/>
</dbReference>
<dbReference type="PANTHER" id="PTHR30217">
    <property type="entry name" value="PEPTIDASE U32 FAMILY"/>
    <property type="match status" value="1"/>
</dbReference>
<dbReference type="Proteomes" id="UP000780768">
    <property type="component" value="Unassembled WGS sequence"/>
</dbReference>
<protein>
    <submittedName>
        <fullName evidence="1">U32 family peptidase</fullName>
    </submittedName>
</protein>
<dbReference type="PANTHER" id="PTHR30217:SF10">
    <property type="entry name" value="23S RRNA 5-HYDROXYCYTIDINE C2501 SYNTHASE"/>
    <property type="match status" value="1"/>
</dbReference>
<proteinExistence type="predicted"/>
<sequence>MLLTKKSVELLAPAGNWETFVAAIDAGADAVYLGGKHFNMRMLKSDANFDNETLKKAVEYAHAHNALLYITINNLISDEELPELVEYLKFLNEIQPDAILIQDLAVAQIVKKFELNLTMHASIMMNSHNNAAIAKLKEYNIRRVVVSREMSLKELSELKAADPDFELEYFVHGDMCICESGQCIHSGVLFANSSNRGRCMKACRWPYKIMDEATGQILPTKNDGDYVLALKDMCMFRNIPDLIQAGVYSFKIEGRMRSADFVANIVSIYRRAIDAYVADPAGYRINEDDWKNLFDNRVRDYSTCFAMDKPDNQAIGYSGKREPRFFSYAAKEADLPCDWLEAEAPIKTDDDNAKKPKLIVKAATLAHARQALENGADILIVGGEVYRPNKPWTLAQIETILDEAHARNVRVIVNTPRTTLKDQCGELEQLCRDLNEIQPDGIMAGNLGAAAIIYDKTALPVFADHSFNLFNHVATQFMQENGISGATASYELPYPQVRTLVENSSLPIAVTVHGNVEAMISDSNIPAMNLDYNPLVNPDFNDRHFALVDTVGGKHSMRMDQIGRLHILFTHDLCLLPYIEKLQGAAAWRIEAQDYTPEYTGLLTKTYRAVLDGTLDKNEALEKVQAATPRPLGIGVYRHKNSY</sequence>
<accession>A0A921HQ22</accession>
<name>A0A921HQ22_9FIRM</name>
<organism evidence="1 2">
    <name type="scientific">Megamonas hypermegale</name>
    <dbReference type="NCBI Taxonomy" id="158847"/>
    <lineage>
        <taxon>Bacteria</taxon>
        <taxon>Bacillati</taxon>
        <taxon>Bacillota</taxon>
        <taxon>Negativicutes</taxon>
        <taxon>Selenomonadales</taxon>
        <taxon>Selenomonadaceae</taxon>
        <taxon>Megamonas</taxon>
    </lineage>
</organism>
<reference evidence="1" key="2">
    <citation type="submission" date="2021-09" db="EMBL/GenBank/DDBJ databases">
        <authorList>
            <person name="Gilroy R."/>
        </authorList>
    </citation>
    <scope>NUCLEOTIDE SEQUENCE</scope>
    <source>
        <strain evidence="1">7318</strain>
    </source>
</reference>
<dbReference type="Pfam" id="PF01136">
    <property type="entry name" value="Peptidase_U32"/>
    <property type="match status" value="2"/>
</dbReference>
<dbReference type="InterPro" id="IPR051454">
    <property type="entry name" value="RNA/ubiquinone_mod_enzymes"/>
</dbReference>
<reference evidence="1" key="1">
    <citation type="journal article" date="2021" name="PeerJ">
        <title>Extensive microbial diversity within the chicken gut microbiome revealed by metagenomics and culture.</title>
        <authorList>
            <person name="Gilroy R."/>
            <person name="Ravi A."/>
            <person name="Getino M."/>
            <person name="Pursley I."/>
            <person name="Horton D.L."/>
            <person name="Alikhan N.F."/>
            <person name="Baker D."/>
            <person name="Gharbi K."/>
            <person name="Hall N."/>
            <person name="Watson M."/>
            <person name="Adriaenssens E.M."/>
            <person name="Foster-Nyarko E."/>
            <person name="Jarju S."/>
            <person name="Secka A."/>
            <person name="Antonio M."/>
            <person name="Oren A."/>
            <person name="Chaudhuri R.R."/>
            <person name="La Ragione R."/>
            <person name="Hildebrand F."/>
            <person name="Pallen M.J."/>
        </authorList>
    </citation>
    <scope>NUCLEOTIDE SEQUENCE</scope>
    <source>
        <strain evidence="1">7318</strain>
    </source>
</reference>
<gene>
    <name evidence="1" type="ORF">K8V65_04325</name>
</gene>
<dbReference type="InterPro" id="IPR001539">
    <property type="entry name" value="Peptidase_U32"/>
</dbReference>